<dbReference type="STRING" id="4540.A0A3L6SX73"/>
<dbReference type="GO" id="GO:0016301">
    <property type="term" value="F:kinase activity"/>
    <property type="evidence" value="ECO:0007669"/>
    <property type="project" value="UniProtKB-KW"/>
</dbReference>
<dbReference type="Proteomes" id="UP000275267">
    <property type="component" value="Unassembled WGS sequence"/>
</dbReference>
<accession>A0A3L6SX73</accession>
<keyword evidence="3" id="KW-1185">Reference proteome</keyword>
<evidence type="ECO:0000256" key="1">
    <source>
        <dbReference type="SAM" id="MobiDB-lite"/>
    </source>
</evidence>
<feature type="compositionally biased region" description="Pro residues" evidence="1">
    <location>
        <begin position="1"/>
        <end position="10"/>
    </location>
</feature>
<dbReference type="EMBL" id="PQIB02000003">
    <property type="protein sequence ID" value="RLN27874.1"/>
    <property type="molecule type" value="Genomic_DNA"/>
</dbReference>
<name>A0A3L6SX73_PANMI</name>
<evidence type="ECO:0000313" key="3">
    <source>
        <dbReference type="Proteomes" id="UP000275267"/>
    </source>
</evidence>
<organism evidence="2 3">
    <name type="scientific">Panicum miliaceum</name>
    <name type="common">Proso millet</name>
    <name type="synonym">Broomcorn millet</name>
    <dbReference type="NCBI Taxonomy" id="4540"/>
    <lineage>
        <taxon>Eukaryota</taxon>
        <taxon>Viridiplantae</taxon>
        <taxon>Streptophyta</taxon>
        <taxon>Embryophyta</taxon>
        <taxon>Tracheophyta</taxon>
        <taxon>Spermatophyta</taxon>
        <taxon>Magnoliopsida</taxon>
        <taxon>Liliopsida</taxon>
        <taxon>Poales</taxon>
        <taxon>Poaceae</taxon>
        <taxon>PACMAD clade</taxon>
        <taxon>Panicoideae</taxon>
        <taxon>Panicodae</taxon>
        <taxon>Paniceae</taxon>
        <taxon>Panicinae</taxon>
        <taxon>Panicum</taxon>
        <taxon>Panicum sect. Panicum</taxon>
    </lineage>
</organism>
<reference evidence="3" key="1">
    <citation type="journal article" date="2019" name="Nat. Commun.">
        <title>The genome of broomcorn millet.</title>
        <authorList>
            <person name="Zou C."/>
            <person name="Miki D."/>
            <person name="Li D."/>
            <person name="Tang Q."/>
            <person name="Xiao L."/>
            <person name="Rajput S."/>
            <person name="Deng P."/>
            <person name="Jia W."/>
            <person name="Huang R."/>
            <person name="Zhang M."/>
            <person name="Sun Y."/>
            <person name="Hu J."/>
            <person name="Fu X."/>
            <person name="Schnable P.S."/>
            <person name="Li F."/>
            <person name="Zhang H."/>
            <person name="Feng B."/>
            <person name="Zhu X."/>
            <person name="Liu R."/>
            <person name="Schnable J.C."/>
            <person name="Zhu J.-K."/>
            <person name="Zhang H."/>
        </authorList>
    </citation>
    <scope>NUCLEOTIDE SEQUENCE [LARGE SCALE GENOMIC DNA]</scope>
</reference>
<gene>
    <name evidence="2" type="ORF">C2845_PM05G23220</name>
</gene>
<proteinExistence type="predicted"/>
<feature type="region of interest" description="Disordered" evidence="1">
    <location>
        <begin position="1"/>
        <end position="41"/>
    </location>
</feature>
<evidence type="ECO:0000313" key="2">
    <source>
        <dbReference type="EMBL" id="RLN27874.1"/>
    </source>
</evidence>
<sequence length="95" mass="9748">MALAPTPPSQQRPTMRHSSAFLLPPPSPSSSPAPGGGPADDATVALVVLNQPLPRFAPLLWSRGNRPAPTHPGPCAPFEILLVAVIARAGVADSD</sequence>
<comment type="caution">
    <text evidence="2">The sequence shown here is derived from an EMBL/GenBank/DDBJ whole genome shotgun (WGS) entry which is preliminary data.</text>
</comment>
<dbReference type="AlphaFoldDB" id="A0A3L6SX73"/>
<protein>
    <submittedName>
        <fullName evidence="2">Thiamine pyrophosphokinase 1</fullName>
    </submittedName>
</protein>